<feature type="transmembrane region" description="Helical" evidence="1">
    <location>
        <begin position="189"/>
        <end position="206"/>
    </location>
</feature>
<dbReference type="KEGG" id="foc:127750862"/>
<keyword evidence="1" id="KW-0812">Transmembrane</keyword>
<proteinExistence type="predicted"/>
<evidence type="ECO:0000256" key="1">
    <source>
        <dbReference type="SAM" id="Phobius"/>
    </source>
</evidence>
<dbReference type="Proteomes" id="UP000504606">
    <property type="component" value="Unplaced"/>
</dbReference>
<dbReference type="GeneID" id="127750862"/>
<evidence type="ECO:0000313" key="3">
    <source>
        <dbReference type="RefSeq" id="XP_052129429.1"/>
    </source>
</evidence>
<reference evidence="3" key="1">
    <citation type="submission" date="2025-08" db="UniProtKB">
        <authorList>
            <consortium name="RefSeq"/>
        </authorList>
    </citation>
    <scope>IDENTIFICATION</scope>
    <source>
        <tissue evidence="3">Whole organism</tissue>
    </source>
</reference>
<organism evidence="2 3">
    <name type="scientific">Frankliniella occidentalis</name>
    <name type="common">Western flower thrips</name>
    <name type="synonym">Euthrips occidentalis</name>
    <dbReference type="NCBI Taxonomy" id="133901"/>
    <lineage>
        <taxon>Eukaryota</taxon>
        <taxon>Metazoa</taxon>
        <taxon>Ecdysozoa</taxon>
        <taxon>Arthropoda</taxon>
        <taxon>Hexapoda</taxon>
        <taxon>Insecta</taxon>
        <taxon>Pterygota</taxon>
        <taxon>Neoptera</taxon>
        <taxon>Paraneoptera</taxon>
        <taxon>Thysanoptera</taxon>
        <taxon>Terebrantia</taxon>
        <taxon>Thripoidea</taxon>
        <taxon>Thripidae</taxon>
        <taxon>Frankliniella</taxon>
    </lineage>
</organism>
<evidence type="ECO:0000313" key="2">
    <source>
        <dbReference type="Proteomes" id="UP000504606"/>
    </source>
</evidence>
<dbReference type="AlphaFoldDB" id="A0A9C6X5A1"/>
<feature type="transmembrane region" description="Helical" evidence="1">
    <location>
        <begin position="127"/>
        <end position="148"/>
    </location>
</feature>
<dbReference type="RefSeq" id="XP_052129429.1">
    <property type="nucleotide sequence ID" value="XM_052273469.1"/>
</dbReference>
<name>A0A9C6X5A1_FRAOC</name>
<sequence>MLATRVTISTYSCICSQLVFMRLNADLCGIFHKLARLAANLEPSTQRESQIRMRGSAVLNARLMCFFYIYGLASVAFLTMLFLYIKPLWIEETASAVMRLFGDSDVDLSCLEWSLRLAWLPVQSCMVAVWTNSFLCLIGCMIFIYATCADLFEAIGRSVEQGHCSRITYALLQGVLDVLLRLDDTFADVLPHLLVVSVVLPLLSTVELATRGTEADAFALLNAPLIFAVFVPICFAGDRLSVARSGMSRSAFYGPWLEESQRCKKLRLALMHVADGRGAQVRGSGIGLLNRRACGKALKSWFSFLQVLVNVKRRNAATVK</sequence>
<dbReference type="OrthoDB" id="8221737at2759"/>
<keyword evidence="2" id="KW-1185">Reference proteome</keyword>
<keyword evidence="1" id="KW-1133">Transmembrane helix</keyword>
<feature type="transmembrane region" description="Helical" evidence="1">
    <location>
        <begin position="218"/>
        <end position="237"/>
    </location>
</feature>
<accession>A0A9C6X5A1</accession>
<feature type="transmembrane region" description="Helical" evidence="1">
    <location>
        <begin position="63"/>
        <end position="85"/>
    </location>
</feature>
<protein>
    <submittedName>
        <fullName evidence="3">Uncharacterized protein LOC127750862</fullName>
    </submittedName>
</protein>
<gene>
    <name evidence="3" type="primary">LOC127750862</name>
</gene>
<keyword evidence="1" id="KW-0472">Membrane</keyword>